<sequence length="133" mass="14257">MRFLSFIQLLVISASGALSESSDVEGCVVGERMDVNISALPEGIDPNNIRKCAEHPLSGLVEPMDERACHWGDPAGCTRGYCWKSCGLPNSGNWCWTATHDGWGDWIRCNANSDCRTSYACGTGNCAACGCSC</sequence>
<evidence type="ECO:0000313" key="2">
    <source>
        <dbReference type="Proteomes" id="UP001143856"/>
    </source>
</evidence>
<reference evidence="1" key="1">
    <citation type="submission" date="2022-10" db="EMBL/GenBank/DDBJ databases">
        <title>Genome Sequence of Xylaria curta.</title>
        <authorList>
            <person name="Buettner E."/>
        </authorList>
    </citation>
    <scope>NUCLEOTIDE SEQUENCE</scope>
    <source>
        <strain evidence="1">Babe10</strain>
    </source>
</reference>
<gene>
    <name evidence="1" type="ORF">NUW58_g2715</name>
</gene>
<protein>
    <submittedName>
        <fullName evidence="1">Uncharacterized protein</fullName>
    </submittedName>
</protein>
<accession>A0ACC1PF67</accession>
<name>A0ACC1PF67_9PEZI</name>
<proteinExistence type="predicted"/>
<organism evidence="1 2">
    <name type="scientific">Xylaria curta</name>
    <dbReference type="NCBI Taxonomy" id="42375"/>
    <lineage>
        <taxon>Eukaryota</taxon>
        <taxon>Fungi</taxon>
        <taxon>Dikarya</taxon>
        <taxon>Ascomycota</taxon>
        <taxon>Pezizomycotina</taxon>
        <taxon>Sordariomycetes</taxon>
        <taxon>Xylariomycetidae</taxon>
        <taxon>Xylariales</taxon>
        <taxon>Xylariaceae</taxon>
        <taxon>Xylaria</taxon>
    </lineage>
</organism>
<evidence type="ECO:0000313" key="1">
    <source>
        <dbReference type="EMBL" id="KAJ2990935.1"/>
    </source>
</evidence>
<dbReference type="EMBL" id="JAPDGR010000368">
    <property type="protein sequence ID" value="KAJ2990935.1"/>
    <property type="molecule type" value="Genomic_DNA"/>
</dbReference>
<dbReference type="Proteomes" id="UP001143856">
    <property type="component" value="Unassembled WGS sequence"/>
</dbReference>
<comment type="caution">
    <text evidence="1">The sequence shown here is derived from an EMBL/GenBank/DDBJ whole genome shotgun (WGS) entry which is preliminary data.</text>
</comment>
<keyword evidence="2" id="KW-1185">Reference proteome</keyword>